<dbReference type="InterPro" id="IPR003593">
    <property type="entry name" value="AAA+_ATPase"/>
</dbReference>
<reference evidence="3 4" key="1">
    <citation type="journal article" date="2024" name="IMA Fungus">
        <title>IMA Genome - F19 : A genome assembly and annotation guide to empower mycologists, including annotated draft genome sequences of Ceratocystis pirilliformis, Diaporthe australafricana, Fusarium ophioides, Paecilomyces lecythidis, and Sporothrix stenoceras.</title>
        <authorList>
            <person name="Aylward J."/>
            <person name="Wilson A.M."/>
            <person name="Visagie C.M."/>
            <person name="Spraker J."/>
            <person name="Barnes I."/>
            <person name="Buitendag C."/>
            <person name="Ceriani C."/>
            <person name="Del Mar Angel L."/>
            <person name="du Plessis D."/>
            <person name="Fuchs T."/>
            <person name="Gasser K."/>
            <person name="Kramer D."/>
            <person name="Li W."/>
            <person name="Munsamy K."/>
            <person name="Piso A."/>
            <person name="Price J.L."/>
            <person name="Sonnekus B."/>
            <person name="Thomas C."/>
            <person name="van der Nest A."/>
            <person name="van Dijk A."/>
            <person name="van Heerden A."/>
            <person name="van Vuuren N."/>
            <person name="Yilmaz N."/>
            <person name="Duong T.A."/>
            <person name="van der Merwe N.A."/>
            <person name="Wingfield M.J."/>
            <person name="Wingfield B.D."/>
        </authorList>
    </citation>
    <scope>NUCLEOTIDE SEQUENCE [LARGE SCALE GENOMIC DNA]</scope>
    <source>
        <strain evidence="3 4">CMW 5346</strain>
    </source>
</reference>
<dbReference type="Proteomes" id="UP001583186">
    <property type="component" value="Unassembled WGS sequence"/>
</dbReference>
<dbReference type="InterPro" id="IPR003959">
    <property type="entry name" value="ATPase_AAA_core"/>
</dbReference>
<dbReference type="CDD" id="cd19481">
    <property type="entry name" value="RecA-like_protease"/>
    <property type="match status" value="1"/>
</dbReference>
<evidence type="ECO:0000313" key="3">
    <source>
        <dbReference type="EMBL" id="KAL1890122.1"/>
    </source>
</evidence>
<accession>A0ABR3YQH2</accession>
<dbReference type="EMBL" id="JAWCUI010000065">
    <property type="protein sequence ID" value="KAL1890122.1"/>
    <property type="molecule type" value="Genomic_DNA"/>
</dbReference>
<feature type="region of interest" description="Disordered" evidence="1">
    <location>
        <begin position="1"/>
        <end position="60"/>
    </location>
</feature>
<dbReference type="PANTHER" id="PTHR46411">
    <property type="entry name" value="FAMILY ATPASE, PUTATIVE-RELATED"/>
    <property type="match status" value="1"/>
</dbReference>
<dbReference type="Pfam" id="PF22942">
    <property type="entry name" value="DUF7025"/>
    <property type="match status" value="1"/>
</dbReference>
<dbReference type="InterPro" id="IPR054289">
    <property type="entry name" value="DUF7025"/>
</dbReference>
<feature type="domain" description="AAA+ ATPase" evidence="2">
    <location>
        <begin position="530"/>
        <end position="657"/>
    </location>
</feature>
<protein>
    <recommendedName>
        <fullName evidence="2">AAA+ ATPase domain-containing protein</fullName>
    </recommendedName>
</protein>
<proteinExistence type="predicted"/>
<dbReference type="Pfam" id="PF00004">
    <property type="entry name" value="AAA"/>
    <property type="match status" value="1"/>
</dbReference>
<keyword evidence="4" id="KW-1185">Reference proteome</keyword>
<sequence length="757" mass="84493">MAPALTQDEEPVAVVAKTANGVESVDKAEKVEDKAEGKAEDTTTSEAKTDSETTTPDEKKTVVGMECAQKDLYQKWDKQNRFTWTDTYPKDLEEAAENEATEKFAILVRNKKSYDSRKSLEIDSIVIQSPLLKNVLRNVLDDYPGVAPGLQRLVFSAPFQPFVHRWDRLKAALTNTSEYDEATRDHVRLLYDLLHTELKDTIRAVDDYMAQGVVSYEHAWTVFHPGCTIVTSRYGHPVANRLKQGQYIKHARLGPCFELVAERLEYDGHRFGYDTAHVYVLPFVGTVPIATLDAFPLDYHPDPASVRASLLERGQRFAALAGWHYMAYKGTAIEQKENGPARIAIDSRIVVDAQTHARFNADYATSLAHLTKTNNAVRKAQVETADDEFNDPGTDNGMDDGQNLRMRIINGRVIYDFGDGSDGEAMLKFKKEGAEGEDEDESEAASAHRQAAALTEDQLLLASPMVKGYCLRTKKWLEFYVDSVRPIQFNEQAFDRLVLPAGHKQLVLAFTQSQIKNKHKFDDVIAGKGKGIIMLLSGGPGIGKTLTAESVAESMRVPLFVMSGGDLGMTSNEVEFNLGRVLDMVAKWNAVLLIDECDVFLEARTAADLDRNRIVSIFLRTLEYYEGILFLTTNRVNQIDEAFHSRIHISLAYPRLDAAARRQVWEGFLGENGKMGHGAEAAPTEGTAKPAEEEKVKPKPKVHMVTADDITRLSELDLNGRQIKNFVKTSHLLAFQLGQTLSFEHLQTVLQIEGHAI</sequence>
<name>A0ABR3YQH2_9PEZI</name>
<comment type="caution">
    <text evidence="3">The sequence shown here is derived from an EMBL/GenBank/DDBJ whole genome shotgun (WGS) entry which is preliminary data.</text>
</comment>
<dbReference type="PANTHER" id="PTHR46411:SF3">
    <property type="entry name" value="AAA+ ATPASE DOMAIN-CONTAINING PROTEIN"/>
    <property type="match status" value="1"/>
</dbReference>
<organism evidence="3 4">
    <name type="scientific">Sporothrix stenoceras</name>
    <dbReference type="NCBI Taxonomy" id="5173"/>
    <lineage>
        <taxon>Eukaryota</taxon>
        <taxon>Fungi</taxon>
        <taxon>Dikarya</taxon>
        <taxon>Ascomycota</taxon>
        <taxon>Pezizomycotina</taxon>
        <taxon>Sordariomycetes</taxon>
        <taxon>Sordariomycetidae</taxon>
        <taxon>Ophiostomatales</taxon>
        <taxon>Ophiostomataceae</taxon>
        <taxon>Sporothrix</taxon>
    </lineage>
</organism>
<dbReference type="SUPFAM" id="SSF52540">
    <property type="entry name" value="P-loop containing nucleoside triphosphate hydrolases"/>
    <property type="match status" value="1"/>
</dbReference>
<dbReference type="SMART" id="SM00382">
    <property type="entry name" value="AAA"/>
    <property type="match status" value="1"/>
</dbReference>
<feature type="region of interest" description="Disordered" evidence="1">
    <location>
        <begin position="675"/>
        <end position="701"/>
    </location>
</feature>
<dbReference type="InterPro" id="IPR027417">
    <property type="entry name" value="P-loop_NTPase"/>
</dbReference>
<feature type="compositionally biased region" description="Basic and acidic residues" evidence="1">
    <location>
        <begin position="24"/>
        <end position="60"/>
    </location>
</feature>
<evidence type="ECO:0000256" key="1">
    <source>
        <dbReference type="SAM" id="MobiDB-lite"/>
    </source>
</evidence>
<dbReference type="Gene3D" id="3.40.50.300">
    <property type="entry name" value="P-loop containing nucleotide triphosphate hydrolases"/>
    <property type="match status" value="1"/>
</dbReference>
<gene>
    <name evidence="3" type="ORF">Sste5346_008414</name>
</gene>
<evidence type="ECO:0000259" key="2">
    <source>
        <dbReference type="SMART" id="SM00382"/>
    </source>
</evidence>
<evidence type="ECO:0000313" key="4">
    <source>
        <dbReference type="Proteomes" id="UP001583186"/>
    </source>
</evidence>